<dbReference type="PROSITE" id="PS50850">
    <property type="entry name" value="MFS"/>
    <property type="match status" value="1"/>
</dbReference>
<feature type="transmembrane region" description="Helical" evidence="7">
    <location>
        <begin position="371"/>
        <end position="389"/>
    </location>
</feature>
<evidence type="ECO:0000256" key="5">
    <source>
        <dbReference type="ARBA" id="ARBA00022989"/>
    </source>
</evidence>
<evidence type="ECO:0000256" key="2">
    <source>
        <dbReference type="ARBA" id="ARBA00022448"/>
    </source>
</evidence>
<feature type="domain" description="Major facilitator superfamily (MFS) profile" evidence="8">
    <location>
        <begin position="16"/>
        <end position="515"/>
    </location>
</feature>
<dbReference type="InterPro" id="IPR036259">
    <property type="entry name" value="MFS_trans_sf"/>
</dbReference>
<dbReference type="Pfam" id="PF07690">
    <property type="entry name" value="MFS_1"/>
    <property type="match status" value="1"/>
</dbReference>
<dbReference type="SUPFAM" id="SSF103473">
    <property type="entry name" value="MFS general substrate transporter"/>
    <property type="match status" value="1"/>
</dbReference>
<feature type="transmembrane region" description="Helical" evidence="7">
    <location>
        <begin position="53"/>
        <end position="75"/>
    </location>
</feature>
<dbReference type="GO" id="GO:0022857">
    <property type="term" value="F:transmembrane transporter activity"/>
    <property type="evidence" value="ECO:0007669"/>
    <property type="project" value="InterPro"/>
</dbReference>
<evidence type="ECO:0000259" key="8">
    <source>
        <dbReference type="PROSITE" id="PS50850"/>
    </source>
</evidence>
<dbReference type="Gene3D" id="1.20.1250.20">
    <property type="entry name" value="MFS general substrate transporter like domains"/>
    <property type="match status" value="1"/>
</dbReference>
<dbReference type="GO" id="GO:0005886">
    <property type="term" value="C:plasma membrane"/>
    <property type="evidence" value="ECO:0007669"/>
    <property type="project" value="UniProtKB-SubCell"/>
</dbReference>
<feature type="transmembrane region" description="Helical" evidence="7">
    <location>
        <begin position="272"/>
        <end position="290"/>
    </location>
</feature>
<protein>
    <submittedName>
        <fullName evidence="9">MFS transporter, DHA2 family, multidrug resistance protein</fullName>
    </submittedName>
</protein>
<sequence length="525" mass="57229">MSGERTTSTNHNLWLIAGVAIIAPFMEVLDTSIANVALPYIAGNLSASLDESVWVLTSYLVANAVVLPVSGWISGRMGRKRFYLLSILLFTLSSFFCGIAPSLPILILFRVLQGLGGGGLQPTTQAILADLFPKERIAAAFTLYSVVIVLAPTLGPVMGGWLSDHWGWRWIFFLNIPCGIAAYFLNRALQPEAPQDHTRDAPIDYAGLLGIAVGLGCLEYVLDRGERSDWFASPAISTAAILSCVALLFLVHHELFRAKHPVLQMRLLTNRNFALACGMAFFTYFARYASTALLPEFTHGMLGYTATESGLVLSPGSFALLLFLPLTTWLMKRIDHRILIVSGLMVTTFAFHQLTGLTLQVDYGTIVKLRILESSGVALFLTPLSVLAFSRLKSGKNDAAASLYGLFRNLGSAIGISIVNTMLVRGVQIHRTYLVQNLPPSSMELAAAVQARASYLHAFAGDSSTHAARRALGQIQDEINRQALLLCYADCFRLLMYVSVALSPVAFFFLVRERSGPTVTQSVAK</sequence>
<organism evidence="9 10">
    <name type="scientific">Bryocella elongata</name>
    <dbReference type="NCBI Taxonomy" id="863522"/>
    <lineage>
        <taxon>Bacteria</taxon>
        <taxon>Pseudomonadati</taxon>
        <taxon>Acidobacteriota</taxon>
        <taxon>Terriglobia</taxon>
        <taxon>Terriglobales</taxon>
        <taxon>Acidobacteriaceae</taxon>
        <taxon>Bryocella</taxon>
    </lineage>
</organism>
<dbReference type="InterPro" id="IPR020846">
    <property type="entry name" value="MFS_dom"/>
</dbReference>
<feature type="transmembrane region" description="Helical" evidence="7">
    <location>
        <begin position="401"/>
        <end position="424"/>
    </location>
</feature>
<evidence type="ECO:0000313" key="9">
    <source>
        <dbReference type="EMBL" id="SEG02788.1"/>
    </source>
</evidence>
<keyword evidence="6 7" id="KW-0472">Membrane</keyword>
<keyword evidence="10" id="KW-1185">Reference proteome</keyword>
<feature type="transmembrane region" description="Helical" evidence="7">
    <location>
        <begin position="168"/>
        <end position="185"/>
    </location>
</feature>
<dbReference type="Gene3D" id="1.20.1720.10">
    <property type="entry name" value="Multidrug resistance protein D"/>
    <property type="match status" value="1"/>
</dbReference>
<gene>
    <name evidence="9" type="ORF">SAMN05421819_1737</name>
</gene>
<dbReference type="EMBL" id="FNVA01000002">
    <property type="protein sequence ID" value="SEG02788.1"/>
    <property type="molecule type" value="Genomic_DNA"/>
</dbReference>
<accession>A0A1H5WTN0</accession>
<feature type="transmembrane region" description="Helical" evidence="7">
    <location>
        <begin position="82"/>
        <end position="101"/>
    </location>
</feature>
<feature type="transmembrane region" description="Helical" evidence="7">
    <location>
        <begin position="310"/>
        <end position="331"/>
    </location>
</feature>
<reference evidence="9 10" key="1">
    <citation type="submission" date="2016-10" db="EMBL/GenBank/DDBJ databases">
        <authorList>
            <person name="de Groot N.N."/>
        </authorList>
    </citation>
    <scope>NUCLEOTIDE SEQUENCE [LARGE SCALE GENOMIC DNA]</scope>
    <source>
        <strain evidence="9 10">DSM 22489</strain>
    </source>
</reference>
<dbReference type="InterPro" id="IPR011701">
    <property type="entry name" value="MFS"/>
</dbReference>
<comment type="subcellular location">
    <subcellularLocation>
        <location evidence="1">Cell membrane</location>
        <topology evidence="1">Multi-pass membrane protein</topology>
    </subcellularLocation>
</comment>
<feature type="transmembrane region" description="Helical" evidence="7">
    <location>
        <begin position="12"/>
        <end position="41"/>
    </location>
</feature>
<dbReference type="Proteomes" id="UP000236728">
    <property type="component" value="Unassembled WGS sequence"/>
</dbReference>
<dbReference type="PRINTS" id="PR01036">
    <property type="entry name" value="TCRTETB"/>
</dbReference>
<keyword evidence="3" id="KW-1003">Cell membrane</keyword>
<dbReference type="AlphaFoldDB" id="A0A1H5WTN0"/>
<dbReference type="RefSeq" id="WP_103932628.1">
    <property type="nucleotide sequence ID" value="NZ_FNVA01000002.1"/>
</dbReference>
<dbReference type="PANTHER" id="PTHR23501:SF174">
    <property type="entry name" value="MULTIDRUG EXPORT PROTEIN EMRB-RELATED"/>
    <property type="match status" value="1"/>
</dbReference>
<feature type="transmembrane region" description="Helical" evidence="7">
    <location>
        <begin position="338"/>
        <end position="359"/>
    </location>
</feature>
<evidence type="ECO:0000256" key="1">
    <source>
        <dbReference type="ARBA" id="ARBA00004651"/>
    </source>
</evidence>
<name>A0A1H5WTN0_9BACT</name>
<feature type="transmembrane region" description="Helical" evidence="7">
    <location>
        <begin position="234"/>
        <end position="251"/>
    </location>
</feature>
<keyword evidence="5 7" id="KW-1133">Transmembrane helix</keyword>
<keyword evidence="2" id="KW-0813">Transport</keyword>
<keyword evidence="4 7" id="KW-0812">Transmembrane</keyword>
<evidence type="ECO:0000256" key="6">
    <source>
        <dbReference type="ARBA" id="ARBA00023136"/>
    </source>
</evidence>
<evidence type="ECO:0000256" key="3">
    <source>
        <dbReference type="ARBA" id="ARBA00022475"/>
    </source>
</evidence>
<dbReference type="OrthoDB" id="9812221at2"/>
<feature type="transmembrane region" description="Helical" evidence="7">
    <location>
        <begin position="141"/>
        <end position="162"/>
    </location>
</feature>
<evidence type="ECO:0000313" key="10">
    <source>
        <dbReference type="Proteomes" id="UP000236728"/>
    </source>
</evidence>
<evidence type="ECO:0000256" key="7">
    <source>
        <dbReference type="SAM" id="Phobius"/>
    </source>
</evidence>
<dbReference type="InterPro" id="IPR004638">
    <property type="entry name" value="EmrB-like"/>
</dbReference>
<feature type="transmembrane region" description="Helical" evidence="7">
    <location>
        <begin position="494"/>
        <end position="511"/>
    </location>
</feature>
<dbReference type="NCBIfam" id="TIGR00711">
    <property type="entry name" value="efflux_EmrB"/>
    <property type="match status" value="1"/>
</dbReference>
<dbReference type="PANTHER" id="PTHR23501">
    <property type="entry name" value="MAJOR FACILITATOR SUPERFAMILY"/>
    <property type="match status" value="1"/>
</dbReference>
<dbReference type="CDD" id="cd17503">
    <property type="entry name" value="MFS_LmrB_MDR_like"/>
    <property type="match status" value="1"/>
</dbReference>
<proteinExistence type="predicted"/>
<evidence type="ECO:0000256" key="4">
    <source>
        <dbReference type="ARBA" id="ARBA00022692"/>
    </source>
</evidence>